<dbReference type="SMART" id="SM00636">
    <property type="entry name" value="Glyco_18"/>
    <property type="match status" value="1"/>
</dbReference>
<dbReference type="Proteomes" id="UP000011064">
    <property type="component" value="Unassembled WGS sequence"/>
</dbReference>
<dbReference type="PANTHER" id="PTHR11177">
    <property type="entry name" value="CHITINASE"/>
    <property type="match status" value="1"/>
</dbReference>
<dbReference type="GO" id="GO:0006032">
    <property type="term" value="P:chitin catabolic process"/>
    <property type="evidence" value="ECO:0007669"/>
    <property type="project" value="UniProtKB-KW"/>
</dbReference>
<sequence length="249" mass="26867">MIAEMDQYVDFWNLMAYDYVWSGSPQTGHQANLFPANDSSTPFDTLTAVNYYISKGVAPQNIVLGIPIYGRAFDSTAGAGSPFVGVGPGTWELGIYDFKELPLIGAKEQFDSKLGVSYSYDATKREFISYDNIEMVNQKAAWIQKSGLGGAMWWESSADALGSKSLIRSVYLALGGQDGLGLEMTSNRLAYLDSTYANLRAGMLDSESASESTFESTVSAASSSTTTGTVTLTTIITTRTVTVFKSQAN</sequence>
<evidence type="ECO:0000256" key="8">
    <source>
        <dbReference type="ARBA" id="ARBA00023326"/>
    </source>
</evidence>
<dbReference type="PROSITE" id="PS51910">
    <property type="entry name" value="GH18_2"/>
    <property type="match status" value="1"/>
</dbReference>
<reference evidence="11" key="1">
    <citation type="submission" date="2010-09" db="EMBL/GenBank/DDBJ databases">
        <title>The genome sequence of Geomyces destructans 20631-21.</title>
        <authorList>
            <consortium name="The Broad Institute Genome Sequencing Platform"/>
            <person name="Cuomo C.A."/>
            <person name="Blehert D.S."/>
            <person name="Lorch J.M."/>
            <person name="Young S.K."/>
            <person name="Zeng Q."/>
            <person name="Gargeya S."/>
            <person name="Fitzgerald M."/>
            <person name="Haas B."/>
            <person name="Abouelleil A."/>
            <person name="Alvarado L."/>
            <person name="Arachchi H.M."/>
            <person name="Berlin A."/>
            <person name="Brown A."/>
            <person name="Chapman S.B."/>
            <person name="Chen Z."/>
            <person name="Dunbar C."/>
            <person name="Freedman E."/>
            <person name="Gearin G."/>
            <person name="Gellesch M."/>
            <person name="Goldberg J."/>
            <person name="Griggs A."/>
            <person name="Gujja S."/>
            <person name="Heiman D."/>
            <person name="Howarth C."/>
            <person name="Larson L."/>
            <person name="Lui A."/>
            <person name="MacDonald P.J.P."/>
            <person name="Montmayeur A."/>
            <person name="Murphy C."/>
            <person name="Neiman D."/>
            <person name="Pearson M."/>
            <person name="Priest M."/>
            <person name="Roberts A."/>
            <person name="Saif S."/>
            <person name="Shea T."/>
            <person name="Shenoy N."/>
            <person name="Sisk P."/>
            <person name="Stolte C."/>
            <person name="Sykes S."/>
            <person name="Wortman J."/>
            <person name="Nusbaum C."/>
            <person name="Birren B."/>
        </authorList>
    </citation>
    <scope>NUCLEOTIDE SEQUENCE [LARGE SCALE GENOMIC DNA]</scope>
    <source>
        <strain evidence="11">ATCC MYA-4855 / 20631-21</strain>
    </source>
</reference>
<dbReference type="GO" id="GO:0005576">
    <property type="term" value="C:extracellular region"/>
    <property type="evidence" value="ECO:0007669"/>
    <property type="project" value="TreeGrafter"/>
</dbReference>
<dbReference type="GO" id="GO:0008061">
    <property type="term" value="F:chitin binding"/>
    <property type="evidence" value="ECO:0007669"/>
    <property type="project" value="InterPro"/>
</dbReference>
<gene>
    <name evidence="10" type="ORF">GMDG_03163</name>
</gene>
<proteinExistence type="inferred from homology"/>
<keyword evidence="7" id="KW-0326">Glycosidase</keyword>
<dbReference type="InterPro" id="IPR001223">
    <property type="entry name" value="Glyco_hydro18_cat"/>
</dbReference>
<keyword evidence="4" id="KW-0378">Hydrolase</keyword>
<evidence type="ECO:0000313" key="11">
    <source>
        <dbReference type="Proteomes" id="UP000011064"/>
    </source>
</evidence>
<dbReference type="EC" id="3.2.1.14" evidence="3"/>
<dbReference type="GO" id="GO:0000272">
    <property type="term" value="P:polysaccharide catabolic process"/>
    <property type="evidence" value="ECO:0007669"/>
    <property type="project" value="UniProtKB-KW"/>
</dbReference>
<comment type="catalytic activity">
    <reaction evidence="1">
        <text>Random endo-hydrolysis of N-acetyl-beta-D-glucosaminide (1-&gt;4)-beta-linkages in chitin and chitodextrins.</text>
        <dbReference type="EC" id="3.2.1.14"/>
    </reaction>
</comment>
<evidence type="ECO:0000259" key="9">
    <source>
        <dbReference type="PROSITE" id="PS51910"/>
    </source>
</evidence>
<evidence type="ECO:0000313" key="10">
    <source>
        <dbReference type="EMBL" id="ELR08374.1"/>
    </source>
</evidence>
<dbReference type="InParanoid" id="L8G694"/>
<dbReference type="Gene3D" id="3.20.20.80">
    <property type="entry name" value="Glycosidases"/>
    <property type="match status" value="1"/>
</dbReference>
<protein>
    <recommendedName>
        <fullName evidence="3">chitinase</fullName>
        <ecNumber evidence="3">3.2.1.14</ecNumber>
    </recommendedName>
</protein>
<dbReference type="HOGENOM" id="CLU_085131_0_0_1"/>
<dbReference type="InterPro" id="IPR011583">
    <property type="entry name" value="Chitinase_II/V-like_cat"/>
</dbReference>
<dbReference type="EMBL" id="GL573217">
    <property type="protein sequence ID" value="ELR08374.1"/>
    <property type="molecule type" value="Genomic_DNA"/>
</dbReference>
<dbReference type="SUPFAM" id="SSF51445">
    <property type="entry name" value="(Trans)glycosidases"/>
    <property type="match status" value="1"/>
</dbReference>
<organism evidence="10 11">
    <name type="scientific">Pseudogymnoascus destructans (strain ATCC MYA-4855 / 20631-21)</name>
    <name type="common">Bat white-nose syndrome fungus</name>
    <name type="synonym">Geomyces destructans</name>
    <dbReference type="NCBI Taxonomy" id="658429"/>
    <lineage>
        <taxon>Eukaryota</taxon>
        <taxon>Fungi</taxon>
        <taxon>Dikarya</taxon>
        <taxon>Ascomycota</taxon>
        <taxon>Pezizomycotina</taxon>
        <taxon>Leotiomycetes</taxon>
        <taxon>Thelebolales</taxon>
        <taxon>Thelebolaceae</taxon>
        <taxon>Pseudogymnoascus</taxon>
    </lineage>
</organism>
<dbReference type="FunFam" id="3.10.50.10:FF:000005">
    <property type="entry name" value="Endochitinase B1"/>
    <property type="match status" value="1"/>
</dbReference>
<dbReference type="AlphaFoldDB" id="L8G694"/>
<dbReference type="InterPro" id="IPR029070">
    <property type="entry name" value="Chitinase_insertion_sf"/>
</dbReference>
<dbReference type="Pfam" id="PF00704">
    <property type="entry name" value="Glyco_hydro_18"/>
    <property type="match status" value="1"/>
</dbReference>
<dbReference type="OrthoDB" id="3550260at2759"/>
<keyword evidence="8" id="KW-0624">Polysaccharide degradation</keyword>
<evidence type="ECO:0000256" key="5">
    <source>
        <dbReference type="ARBA" id="ARBA00023024"/>
    </source>
</evidence>
<evidence type="ECO:0000256" key="2">
    <source>
        <dbReference type="ARBA" id="ARBA00008682"/>
    </source>
</evidence>
<evidence type="ECO:0000256" key="6">
    <source>
        <dbReference type="ARBA" id="ARBA00023277"/>
    </source>
</evidence>
<evidence type="ECO:0000256" key="4">
    <source>
        <dbReference type="ARBA" id="ARBA00022801"/>
    </source>
</evidence>
<accession>L8G694</accession>
<evidence type="ECO:0000256" key="1">
    <source>
        <dbReference type="ARBA" id="ARBA00000822"/>
    </source>
</evidence>
<dbReference type="Gene3D" id="3.10.50.10">
    <property type="match status" value="1"/>
</dbReference>
<dbReference type="InterPro" id="IPR050314">
    <property type="entry name" value="Glycosyl_Hydrlase_18"/>
</dbReference>
<feature type="domain" description="GH18" evidence="9">
    <location>
        <begin position="1"/>
        <end position="177"/>
    </location>
</feature>
<dbReference type="PANTHER" id="PTHR11177:SF317">
    <property type="entry name" value="CHITINASE 12-RELATED"/>
    <property type="match status" value="1"/>
</dbReference>
<keyword evidence="6" id="KW-0119">Carbohydrate metabolism</keyword>
<evidence type="ECO:0000256" key="3">
    <source>
        <dbReference type="ARBA" id="ARBA00012729"/>
    </source>
</evidence>
<evidence type="ECO:0000256" key="7">
    <source>
        <dbReference type="ARBA" id="ARBA00023295"/>
    </source>
</evidence>
<name>L8G694_PSED2</name>
<dbReference type="GO" id="GO:0008843">
    <property type="term" value="F:endochitinase activity"/>
    <property type="evidence" value="ECO:0007669"/>
    <property type="project" value="UniProtKB-EC"/>
</dbReference>
<comment type="similarity">
    <text evidence="2">Belongs to the glycosyl hydrolase 18 family. Chitinase class V subfamily.</text>
</comment>
<dbReference type="STRING" id="658429.L8G694"/>
<dbReference type="VEuPathDB" id="FungiDB:GMDG_03163"/>
<keyword evidence="5" id="KW-0146">Chitin degradation</keyword>
<keyword evidence="11" id="KW-1185">Reference proteome</keyword>
<dbReference type="SUPFAM" id="SSF54556">
    <property type="entry name" value="Chitinase insertion domain"/>
    <property type="match status" value="1"/>
</dbReference>
<dbReference type="InterPro" id="IPR017853">
    <property type="entry name" value="GH"/>
</dbReference>